<gene>
    <name evidence="1" type="ORF">H9705_09865</name>
</gene>
<evidence type="ECO:0000313" key="2">
    <source>
        <dbReference type="Proteomes" id="UP000823849"/>
    </source>
</evidence>
<dbReference type="EMBL" id="DWWU01000040">
    <property type="protein sequence ID" value="HJC16100.1"/>
    <property type="molecule type" value="Genomic_DNA"/>
</dbReference>
<name>A0A9D2NBQ3_9FIRM</name>
<organism evidence="1 2">
    <name type="scientific">Candidatus Fusicatenibacter intestinigallinarum</name>
    <dbReference type="NCBI Taxonomy" id="2838598"/>
    <lineage>
        <taxon>Bacteria</taxon>
        <taxon>Bacillati</taxon>
        <taxon>Bacillota</taxon>
        <taxon>Clostridia</taxon>
        <taxon>Lachnospirales</taxon>
        <taxon>Lachnospiraceae</taxon>
        <taxon>Fusicatenibacter</taxon>
    </lineage>
</organism>
<accession>A0A9D2NBQ3</accession>
<protein>
    <submittedName>
        <fullName evidence="1">Uncharacterized protein</fullName>
    </submittedName>
</protein>
<reference evidence="1" key="1">
    <citation type="journal article" date="2021" name="PeerJ">
        <title>Extensive microbial diversity within the chicken gut microbiome revealed by metagenomics and culture.</title>
        <authorList>
            <person name="Gilroy R."/>
            <person name="Ravi A."/>
            <person name="Getino M."/>
            <person name="Pursley I."/>
            <person name="Horton D.L."/>
            <person name="Alikhan N.F."/>
            <person name="Baker D."/>
            <person name="Gharbi K."/>
            <person name="Hall N."/>
            <person name="Watson M."/>
            <person name="Adriaenssens E.M."/>
            <person name="Foster-Nyarko E."/>
            <person name="Jarju S."/>
            <person name="Secka A."/>
            <person name="Antonio M."/>
            <person name="Oren A."/>
            <person name="Chaudhuri R.R."/>
            <person name="La Ragione R."/>
            <person name="Hildebrand F."/>
            <person name="Pallen M.J."/>
        </authorList>
    </citation>
    <scope>NUCLEOTIDE SEQUENCE</scope>
    <source>
        <strain evidence="1">CHK185-5351</strain>
    </source>
</reference>
<proteinExistence type="predicted"/>
<comment type="caution">
    <text evidence="1">The sequence shown here is derived from an EMBL/GenBank/DDBJ whole genome shotgun (WGS) entry which is preliminary data.</text>
</comment>
<evidence type="ECO:0000313" key="1">
    <source>
        <dbReference type="EMBL" id="HJC16100.1"/>
    </source>
</evidence>
<dbReference type="Proteomes" id="UP000823849">
    <property type="component" value="Unassembled WGS sequence"/>
</dbReference>
<sequence length="59" mass="6594">MEKELPELKVYMLGRFSMIYGDQAISFKRNTATKAVKLLQILLHETFCGGAGAEFPGRS</sequence>
<dbReference type="AlphaFoldDB" id="A0A9D2NBQ3"/>
<reference evidence="1" key="2">
    <citation type="submission" date="2021-04" db="EMBL/GenBank/DDBJ databases">
        <authorList>
            <person name="Gilroy R."/>
        </authorList>
    </citation>
    <scope>NUCLEOTIDE SEQUENCE</scope>
    <source>
        <strain evidence="1">CHK185-5351</strain>
    </source>
</reference>